<name>A0A9P6DPU3_9AGAM</name>
<evidence type="ECO:0000313" key="2">
    <source>
        <dbReference type="Proteomes" id="UP000886523"/>
    </source>
</evidence>
<proteinExistence type="predicted"/>
<accession>A0A9P6DPU3</accession>
<dbReference type="AlphaFoldDB" id="A0A9P6DPU3"/>
<reference evidence="1" key="1">
    <citation type="journal article" date="2020" name="Nat. Commun.">
        <title>Large-scale genome sequencing of mycorrhizal fungi provides insights into the early evolution of symbiotic traits.</title>
        <authorList>
            <person name="Miyauchi S."/>
            <person name="Kiss E."/>
            <person name="Kuo A."/>
            <person name="Drula E."/>
            <person name="Kohler A."/>
            <person name="Sanchez-Garcia M."/>
            <person name="Morin E."/>
            <person name="Andreopoulos B."/>
            <person name="Barry K.W."/>
            <person name="Bonito G."/>
            <person name="Buee M."/>
            <person name="Carver A."/>
            <person name="Chen C."/>
            <person name="Cichocki N."/>
            <person name="Clum A."/>
            <person name="Culley D."/>
            <person name="Crous P.W."/>
            <person name="Fauchery L."/>
            <person name="Girlanda M."/>
            <person name="Hayes R.D."/>
            <person name="Keri Z."/>
            <person name="LaButti K."/>
            <person name="Lipzen A."/>
            <person name="Lombard V."/>
            <person name="Magnuson J."/>
            <person name="Maillard F."/>
            <person name="Murat C."/>
            <person name="Nolan M."/>
            <person name="Ohm R.A."/>
            <person name="Pangilinan J."/>
            <person name="Pereira M.F."/>
            <person name="Perotto S."/>
            <person name="Peter M."/>
            <person name="Pfister S."/>
            <person name="Riley R."/>
            <person name="Sitrit Y."/>
            <person name="Stielow J.B."/>
            <person name="Szollosi G."/>
            <person name="Zifcakova L."/>
            <person name="Stursova M."/>
            <person name="Spatafora J.W."/>
            <person name="Tedersoo L."/>
            <person name="Vaario L.M."/>
            <person name="Yamada A."/>
            <person name="Yan M."/>
            <person name="Wang P."/>
            <person name="Xu J."/>
            <person name="Bruns T."/>
            <person name="Baldrian P."/>
            <person name="Vilgalys R."/>
            <person name="Dunand C."/>
            <person name="Henrissat B."/>
            <person name="Grigoriev I.V."/>
            <person name="Hibbett D."/>
            <person name="Nagy L.G."/>
            <person name="Martin F.M."/>
        </authorList>
    </citation>
    <scope>NUCLEOTIDE SEQUENCE</scope>
    <source>
        <strain evidence="1">UP504</strain>
    </source>
</reference>
<sequence>MSRHTTISSIGVQYSVDFSREFKYVRTSKEDGFRKAGPHEAEPGSSGITLSPGPSTVVVYQVITVFGRLNYAIPRLDRQELWISSNFAHSRHTGEIESSDGMSARRMECHRALVCVMKIEAIQDCVGNLVQFVADSQFLKILGAYVSTCWTRLRVSEARGTGYECLDESYIPPLLPSTVSWFFCALVSLSDKTRSQRYDSLFFHEEYRYLRHLISVLFPATLELR</sequence>
<comment type="caution">
    <text evidence="1">The sequence shown here is derived from an EMBL/GenBank/DDBJ whole genome shotgun (WGS) entry which is preliminary data.</text>
</comment>
<gene>
    <name evidence="1" type="ORF">BS47DRAFT_1395948</name>
</gene>
<dbReference type="EMBL" id="MU129016">
    <property type="protein sequence ID" value="KAF9510411.1"/>
    <property type="molecule type" value="Genomic_DNA"/>
</dbReference>
<organism evidence="1 2">
    <name type="scientific">Hydnum rufescens UP504</name>
    <dbReference type="NCBI Taxonomy" id="1448309"/>
    <lineage>
        <taxon>Eukaryota</taxon>
        <taxon>Fungi</taxon>
        <taxon>Dikarya</taxon>
        <taxon>Basidiomycota</taxon>
        <taxon>Agaricomycotina</taxon>
        <taxon>Agaricomycetes</taxon>
        <taxon>Cantharellales</taxon>
        <taxon>Hydnaceae</taxon>
        <taxon>Hydnum</taxon>
    </lineage>
</organism>
<protein>
    <submittedName>
        <fullName evidence="1">Uncharacterized protein</fullName>
    </submittedName>
</protein>
<evidence type="ECO:0000313" key="1">
    <source>
        <dbReference type="EMBL" id="KAF9510411.1"/>
    </source>
</evidence>
<keyword evidence="2" id="KW-1185">Reference proteome</keyword>
<dbReference type="Proteomes" id="UP000886523">
    <property type="component" value="Unassembled WGS sequence"/>
</dbReference>